<accession>A0A814QFA0</accession>
<feature type="signal peptide" evidence="3">
    <location>
        <begin position="1"/>
        <end position="17"/>
    </location>
</feature>
<evidence type="ECO:0000313" key="4">
    <source>
        <dbReference type="EMBL" id="CAF1117795.1"/>
    </source>
</evidence>
<comment type="caution">
    <text evidence="4">The sequence shown here is derived from an EMBL/GenBank/DDBJ whole genome shotgun (WGS) entry which is preliminary data.</text>
</comment>
<evidence type="ECO:0000256" key="1">
    <source>
        <dbReference type="ARBA" id="ARBA00009283"/>
    </source>
</evidence>
<dbReference type="OrthoDB" id="6372431at2759"/>
<keyword evidence="5" id="KW-1185">Reference proteome</keyword>
<protein>
    <recommendedName>
        <fullName evidence="6">Ectonucleoside triphosphate diphosphohydrolase 5</fullName>
    </recommendedName>
</protein>
<evidence type="ECO:0000256" key="2">
    <source>
        <dbReference type="ARBA" id="ARBA00022801"/>
    </source>
</evidence>
<dbReference type="PANTHER" id="PTHR11782:SF83">
    <property type="entry name" value="GUANOSINE-DIPHOSPHATASE"/>
    <property type="match status" value="1"/>
</dbReference>
<evidence type="ECO:0000256" key="3">
    <source>
        <dbReference type="SAM" id="SignalP"/>
    </source>
</evidence>
<dbReference type="InterPro" id="IPR000407">
    <property type="entry name" value="GDA1_CD39_NTPase"/>
</dbReference>
<sequence>MLRQLILLAIFLMSVYSKSILVDQEQFAIIFDAGSKGTRMYIYKYQLEPVDILGRIKLKIQDSIEQKLYCELNDNGLGSYTSVDQIAPYFSNCMQKANELIPIEKRSQTYISLLATAGVRLLQ</sequence>
<proteinExistence type="inferred from homology"/>
<keyword evidence="2" id="KW-0378">Hydrolase</keyword>
<evidence type="ECO:0008006" key="6">
    <source>
        <dbReference type="Google" id="ProtNLM"/>
    </source>
</evidence>
<keyword evidence="3" id="KW-0732">Signal</keyword>
<dbReference type="EMBL" id="CAJNOC010008607">
    <property type="protein sequence ID" value="CAF1117795.1"/>
    <property type="molecule type" value="Genomic_DNA"/>
</dbReference>
<dbReference type="GO" id="GO:0004382">
    <property type="term" value="F:GDP phosphatase activity"/>
    <property type="evidence" value="ECO:0007669"/>
    <property type="project" value="TreeGrafter"/>
</dbReference>
<dbReference type="GO" id="GO:0009134">
    <property type="term" value="P:nucleoside diphosphate catabolic process"/>
    <property type="evidence" value="ECO:0007669"/>
    <property type="project" value="TreeGrafter"/>
</dbReference>
<dbReference type="Pfam" id="PF01150">
    <property type="entry name" value="GDA1_CD39"/>
    <property type="match status" value="1"/>
</dbReference>
<gene>
    <name evidence="4" type="ORF">OXX778_LOCUS21909</name>
</gene>
<comment type="similarity">
    <text evidence="1">Belongs to the GDA1/CD39 NTPase family.</text>
</comment>
<evidence type="ECO:0000313" key="5">
    <source>
        <dbReference type="Proteomes" id="UP000663879"/>
    </source>
</evidence>
<dbReference type="AlphaFoldDB" id="A0A814QFA0"/>
<dbReference type="Gene3D" id="3.30.420.40">
    <property type="match status" value="1"/>
</dbReference>
<dbReference type="GO" id="GO:0045134">
    <property type="term" value="F:UDP phosphatase activity"/>
    <property type="evidence" value="ECO:0007669"/>
    <property type="project" value="TreeGrafter"/>
</dbReference>
<dbReference type="Proteomes" id="UP000663879">
    <property type="component" value="Unassembled WGS sequence"/>
</dbReference>
<dbReference type="GO" id="GO:0017111">
    <property type="term" value="F:ribonucleoside triphosphate phosphatase activity"/>
    <property type="evidence" value="ECO:0007669"/>
    <property type="project" value="TreeGrafter"/>
</dbReference>
<organism evidence="4 5">
    <name type="scientific">Brachionus calyciflorus</name>
    <dbReference type="NCBI Taxonomy" id="104777"/>
    <lineage>
        <taxon>Eukaryota</taxon>
        <taxon>Metazoa</taxon>
        <taxon>Spiralia</taxon>
        <taxon>Gnathifera</taxon>
        <taxon>Rotifera</taxon>
        <taxon>Eurotatoria</taxon>
        <taxon>Monogononta</taxon>
        <taxon>Pseudotrocha</taxon>
        <taxon>Ploima</taxon>
        <taxon>Brachionidae</taxon>
        <taxon>Brachionus</taxon>
    </lineage>
</organism>
<reference evidence="4" key="1">
    <citation type="submission" date="2021-02" db="EMBL/GenBank/DDBJ databases">
        <authorList>
            <person name="Nowell W R."/>
        </authorList>
    </citation>
    <scope>NUCLEOTIDE SEQUENCE</scope>
    <source>
        <strain evidence="4">Ploen Becks lab</strain>
    </source>
</reference>
<dbReference type="PANTHER" id="PTHR11782">
    <property type="entry name" value="ADENOSINE/GUANOSINE DIPHOSPHATASE"/>
    <property type="match status" value="1"/>
</dbReference>
<name>A0A814QFA0_9BILA</name>
<dbReference type="GO" id="GO:0005886">
    <property type="term" value="C:plasma membrane"/>
    <property type="evidence" value="ECO:0007669"/>
    <property type="project" value="TreeGrafter"/>
</dbReference>
<feature type="chain" id="PRO_5032660081" description="Ectonucleoside triphosphate diphosphohydrolase 5" evidence="3">
    <location>
        <begin position="18"/>
        <end position="123"/>
    </location>
</feature>